<dbReference type="InterPro" id="IPR036390">
    <property type="entry name" value="WH_DNA-bd_sf"/>
</dbReference>
<sequence>SVLRQCLLNGLLEKDIDSIGLVHITEKGIDFIENPQRMTLTKDHDFEAEKQEEEDEEKTQQAAGHDEALFTQLKELRKQVAKQKNLPPY</sequence>
<dbReference type="GO" id="GO:0003676">
    <property type="term" value="F:nucleic acid binding"/>
    <property type="evidence" value="ECO:0007669"/>
    <property type="project" value="InterPro"/>
</dbReference>
<accession>A0A699XGN9</accession>
<reference evidence="3" key="1">
    <citation type="journal article" date="2019" name="Sci. Rep.">
        <title>Draft genome of Tanacetum cinerariifolium, the natural source of mosquito coil.</title>
        <authorList>
            <person name="Yamashiro T."/>
            <person name="Shiraishi A."/>
            <person name="Satake H."/>
            <person name="Nakayama K."/>
        </authorList>
    </citation>
    <scope>NUCLEOTIDE SEQUENCE</scope>
</reference>
<dbReference type="AlphaFoldDB" id="A0A699XGN9"/>
<comment type="caution">
    <text evidence="3">The sequence shown here is derived from an EMBL/GenBank/DDBJ whole genome shotgun (WGS) entry which is preliminary data.</text>
</comment>
<dbReference type="PROSITE" id="PS50967">
    <property type="entry name" value="HRDC"/>
    <property type="match status" value="1"/>
</dbReference>
<dbReference type="SUPFAM" id="SSF46785">
    <property type="entry name" value="Winged helix' DNA-binding domain"/>
    <property type="match status" value="1"/>
</dbReference>
<evidence type="ECO:0000313" key="3">
    <source>
        <dbReference type="EMBL" id="GFD56031.1"/>
    </source>
</evidence>
<gene>
    <name evidence="3" type="ORF">Tci_928000</name>
</gene>
<feature type="region of interest" description="Disordered" evidence="1">
    <location>
        <begin position="44"/>
        <end position="65"/>
    </location>
</feature>
<organism evidence="3">
    <name type="scientific">Tanacetum cinerariifolium</name>
    <name type="common">Dalmatian daisy</name>
    <name type="synonym">Chrysanthemum cinerariifolium</name>
    <dbReference type="NCBI Taxonomy" id="118510"/>
    <lineage>
        <taxon>Eukaryota</taxon>
        <taxon>Viridiplantae</taxon>
        <taxon>Streptophyta</taxon>
        <taxon>Embryophyta</taxon>
        <taxon>Tracheophyta</taxon>
        <taxon>Spermatophyta</taxon>
        <taxon>Magnoliopsida</taxon>
        <taxon>eudicotyledons</taxon>
        <taxon>Gunneridae</taxon>
        <taxon>Pentapetalae</taxon>
        <taxon>asterids</taxon>
        <taxon>campanulids</taxon>
        <taxon>Asterales</taxon>
        <taxon>Asteraceae</taxon>
        <taxon>Asteroideae</taxon>
        <taxon>Anthemideae</taxon>
        <taxon>Anthemidinae</taxon>
        <taxon>Tanacetum</taxon>
    </lineage>
</organism>
<dbReference type="InterPro" id="IPR002121">
    <property type="entry name" value="HRDC_dom"/>
</dbReference>
<evidence type="ECO:0000256" key="1">
    <source>
        <dbReference type="SAM" id="MobiDB-lite"/>
    </source>
</evidence>
<protein>
    <recommendedName>
        <fullName evidence="2">HRDC domain-containing protein</fullName>
    </recommendedName>
</protein>
<name>A0A699XGN9_TANCI</name>
<feature type="non-terminal residue" evidence="3">
    <location>
        <position position="89"/>
    </location>
</feature>
<evidence type="ECO:0000259" key="2">
    <source>
        <dbReference type="PROSITE" id="PS50967"/>
    </source>
</evidence>
<feature type="non-terminal residue" evidence="3">
    <location>
        <position position="1"/>
    </location>
</feature>
<feature type="domain" description="HRDC" evidence="2">
    <location>
        <begin position="63"/>
        <end position="89"/>
    </location>
</feature>
<proteinExistence type="predicted"/>
<dbReference type="EMBL" id="BKCJ011824662">
    <property type="protein sequence ID" value="GFD56031.1"/>
    <property type="molecule type" value="Genomic_DNA"/>
</dbReference>